<sequence length="198" mass="22287">MIYFLLIFFIPLLDIAKAKDTVEFCGKSRDKGSKDCGIPSAGGRRFFFDFATKRCQPFVYLGCEGNENRFVTLSECKEKCGNYNPAEGKKCAMALPVPKCDGNVRAAVDEETNVVKCPDNQCPEGYNCDGTKCCPVSKDFVCRLENDSGKYVLVGKHTPRFFYKTEKHNCQLFTYFGALGNANNFESYKDCMNYCKDV</sequence>
<evidence type="ECO:0000313" key="4">
    <source>
        <dbReference type="WBParaSite" id="GPLIN_000625400"/>
    </source>
</evidence>
<evidence type="ECO:0000313" key="3">
    <source>
        <dbReference type="Proteomes" id="UP000050741"/>
    </source>
</evidence>
<dbReference type="Gene3D" id="4.10.410.10">
    <property type="entry name" value="Pancreatic trypsin inhibitor Kunitz domain"/>
    <property type="match status" value="2"/>
</dbReference>
<keyword evidence="3" id="KW-1185">Reference proteome</keyword>
<dbReference type="PROSITE" id="PS50279">
    <property type="entry name" value="BPTI_KUNITZ_2"/>
    <property type="match status" value="2"/>
</dbReference>
<dbReference type="AlphaFoldDB" id="A0A183C062"/>
<dbReference type="GO" id="GO:0004867">
    <property type="term" value="F:serine-type endopeptidase inhibitor activity"/>
    <property type="evidence" value="ECO:0007669"/>
    <property type="project" value="InterPro"/>
</dbReference>
<feature type="signal peptide" evidence="1">
    <location>
        <begin position="1"/>
        <end position="18"/>
    </location>
</feature>
<dbReference type="InterPro" id="IPR053014">
    <property type="entry name" value="Cuticle_assoc_divergent"/>
</dbReference>
<feature type="chain" id="PRO_5008146867" evidence="1">
    <location>
        <begin position="19"/>
        <end position="198"/>
    </location>
</feature>
<dbReference type="PANTHER" id="PTHR46339">
    <property type="entry name" value="PROTEIN CBG15282-RELATED"/>
    <property type="match status" value="1"/>
</dbReference>
<dbReference type="CDD" id="cd00109">
    <property type="entry name" value="Kunitz-type"/>
    <property type="match status" value="1"/>
</dbReference>
<keyword evidence="1" id="KW-0732">Signal</keyword>
<reference evidence="3" key="1">
    <citation type="submission" date="2013-12" db="EMBL/GenBank/DDBJ databases">
        <authorList>
            <person name="Aslett M."/>
        </authorList>
    </citation>
    <scope>NUCLEOTIDE SEQUENCE [LARGE SCALE GENOMIC DNA]</scope>
    <source>
        <strain evidence="3">Lindley</strain>
    </source>
</reference>
<evidence type="ECO:0000256" key="1">
    <source>
        <dbReference type="SAM" id="SignalP"/>
    </source>
</evidence>
<dbReference type="PROSITE" id="PS00280">
    <property type="entry name" value="BPTI_KUNITZ_1"/>
    <property type="match status" value="1"/>
</dbReference>
<evidence type="ECO:0000259" key="2">
    <source>
        <dbReference type="PROSITE" id="PS50279"/>
    </source>
</evidence>
<proteinExistence type="predicted"/>
<feature type="domain" description="BPTI/Kunitz inhibitor" evidence="2">
    <location>
        <begin position="25"/>
        <end position="80"/>
    </location>
</feature>
<accession>A0A183C062</accession>
<protein>
    <submittedName>
        <fullName evidence="4">BPTI/Kunitz inhibitor domain-containing protein</fullName>
    </submittedName>
</protein>
<dbReference type="InterPro" id="IPR036880">
    <property type="entry name" value="Kunitz_BPTI_sf"/>
</dbReference>
<reference evidence="4" key="3">
    <citation type="submission" date="2016-06" db="UniProtKB">
        <authorList>
            <consortium name="WormBaseParasite"/>
        </authorList>
    </citation>
    <scope>IDENTIFICATION</scope>
</reference>
<dbReference type="SMART" id="SM00131">
    <property type="entry name" value="KU"/>
    <property type="match status" value="2"/>
</dbReference>
<dbReference type="Proteomes" id="UP000050741">
    <property type="component" value="Unassembled WGS sequence"/>
</dbReference>
<organism evidence="3 4">
    <name type="scientific">Globodera pallida</name>
    <name type="common">Potato cyst nematode worm</name>
    <name type="synonym">Heterodera pallida</name>
    <dbReference type="NCBI Taxonomy" id="36090"/>
    <lineage>
        <taxon>Eukaryota</taxon>
        <taxon>Metazoa</taxon>
        <taxon>Ecdysozoa</taxon>
        <taxon>Nematoda</taxon>
        <taxon>Chromadorea</taxon>
        <taxon>Rhabditida</taxon>
        <taxon>Tylenchina</taxon>
        <taxon>Tylenchomorpha</taxon>
        <taxon>Tylenchoidea</taxon>
        <taxon>Heteroderidae</taxon>
        <taxon>Heteroderinae</taxon>
        <taxon>Globodera</taxon>
    </lineage>
</organism>
<dbReference type="PRINTS" id="PR00759">
    <property type="entry name" value="BASICPTASE"/>
</dbReference>
<feature type="domain" description="BPTI/Kunitz inhibitor" evidence="2">
    <location>
        <begin position="142"/>
        <end position="195"/>
    </location>
</feature>
<dbReference type="Pfam" id="PF00014">
    <property type="entry name" value="Kunitz_BPTI"/>
    <property type="match status" value="2"/>
</dbReference>
<dbReference type="SUPFAM" id="SSF57362">
    <property type="entry name" value="BPTI-like"/>
    <property type="match status" value="2"/>
</dbReference>
<dbReference type="InterPro" id="IPR002223">
    <property type="entry name" value="Kunitz_BPTI"/>
</dbReference>
<dbReference type="InterPro" id="IPR020901">
    <property type="entry name" value="Prtase_inh_Kunz-CS"/>
</dbReference>
<dbReference type="WBParaSite" id="GPLIN_000625400">
    <property type="protein sequence ID" value="GPLIN_000625400"/>
    <property type="gene ID" value="GPLIN_000625400"/>
</dbReference>
<reference evidence="3" key="2">
    <citation type="submission" date="2014-05" db="EMBL/GenBank/DDBJ databases">
        <title>The genome and life-stage specific transcriptomes of Globodera pallida elucidate key aspects of plant parasitism by a cyst nematode.</title>
        <authorList>
            <person name="Cotton J.A."/>
            <person name="Lilley C.J."/>
            <person name="Jones L.M."/>
            <person name="Kikuchi T."/>
            <person name="Reid A.J."/>
            <person name="Thorpe P."/>
            <person name="Tsai I.J."/>
            <person name="Beasley H."/>
            <person name="Blok V."/>
            <person name="Cock P.J.A."/>
            <person name="Van den Akker S.E."/>
            <person name="Holroyd N."/>
            <person name="Hunt M."/>
            <person name="Mantelin S."/>
            <person name="Naghra H."/>
            <person name="Pain A."/>
            <person name="Palomares-Rius J.E."/>
            <person name="Zarowiecki M."/>
            <person name="Berriman M."/>
            <person name="Jones J.T."/>
            <person name="Urwin P.E."/>
        </authorList>
    </citation>
    <scope>NUCLEOTIDE SEQUENCE [LARGE SCALE GENOMIC DNA]</scope>
    <source>
        <strain evidence="3">Lindley</strain>
    </source>
</reference>
<name>A0A183C062_GLOPA</name>